<accession>A0A1J9P1V0</accession>
<comment type="caution">
    <text evidence="2">The sequence shown here is derived from an EMBL/GenBank/DDBJ whole genome shotgun (WGS) entry which is preliminary data.</text>
</comment>
<proteinExistence type="predicted"/>
<evidence type="ECO:0000256" key="1">
    <source>
        <dbReference type="SAM" id="MobiDB-lite"/>
    </source>
</evidence>
<dbReference type="VEuPathDB" id="FungiDB:AJ78_08620"/>
<protein>
    <submittedName>
        <fullName evidence="2">Uncharacterized protein</fullName>
    </submittedName>
</protein>
<keyword evidence="3" id="KW-1185">Reference proteome</keyword>
<evidence type="ECO:0000313" key="3">
    <source>
        <dbReference type="Proteomes" id="UP000182235"/>
    </source>
</evidence>
<feature type="region of interest" description="Disordered" evidence="1">
    <location>
        <begin position="53"/>
        <end position="83"/>
    </location>
</feature>
<reference evidence="2 3" key="1">
    <citation type="submission" date="2015-07" db="EMBL/GenBank/DDBJ databases">
        <title>Emmonsia species relationships and genome sequence.</title>
        <authorList>
            <consortium name="The Broad Institute Genomics Platform"/>
            <person name="Cuomo C.A."/>
            <person name="Munoz J.F."/>
            <person name="Imamovic A."/>
            <person name="Priest M.E."/>
            <person name="Young S."/>
            <person name="Clay O.K."/>
            <person name="McEwen J.G."/>
        </authorList>
    </citation>
    <scope>NUCLEOTIDE SEQUENCE [LARGE SCALE GENOMIC DNA]</scope>
    <source>
        <strain evidence="2 3">UAMH 9510</strain>
    </source>
</reference>
<dbReference type="Proteomes" id="UP000182235">
    <property type="component" value="Unassembled WGS sequence"/>
</dbReference>
<gene>
    <name evidence="2" type="ORF">AJ78_08620</name>
</gene>
<dbReference type="EMBL" id="LGRN01000848">
    <property type="protein sequence ID" value="OJD10320.1"/>
    <property type="molecule type" value="Genomic_DNA"/>
</dbReference>
<organism evidence="2 3">
    <name type="scientific">Emergomyces pasteurianus Ep9510</name>
    <dbReference type="NCBI Taxonomy" id="1447872"/>
    <lineage>
        <taxon>Eukaryota</taxon>
        <taxon>Fungi</taxon>
        <taxon>Dikarya</taxon>
        <taxon>Ascomycota</taxon>
        <taxon>Pezizomycotina</taxon>
        <taxon>Eurotiomycetes</taxon>
        <taxon>Eurotiomycetidae</taxon>
        <taxon>Onygenales</taxon>
        <taxon>Ajellomycetaceae</taxon>
        <taxon>Emergomyces</taxon>
    </lineage>
</organism>
<dbReference type="AlphaFoldDB" id="A0A1J9P1V0"/>
<evidence type="ECO:0000313" key="2">
    <source>
        <dbReference type="EMBL" id="OJD10320.1"/>
    </source>
</evidence>
<sequence length="83" mass="9699">MNQQGLSNHRIPLSSLEAIRVISNAVVVGRKFVLNSPDYKALFLRAEAERRQAEELRRQTEEQERHEEELQRQTEERGAREAV</sequence>
<name>A0A1J9P1V0_9EURO</name>